<keyword evidence="5 7" id="KW-0472">Membrane</keyword>
<sequence>MAEKKKFARSRTNRLIGGVLGGIAAYFNWNANLLRVIYVLISLALPTHGPLGLLIYAVCMTFMPLDDSRPTGINFRDLFTGGRKQPETPDRKVIHDVSEHDVNDHHKDGD</sequence>
<dbReference type="PANTHER" id="PTHR33885">
    <property type="entry name" value="PHAGE SHOCK PROTEIN C"/>
    <property type="match status" value="1"/>
</dbReference>
<dbReference type="PATRIC" id="fig|1423803.3.peg.1952"/>
<protein>
    <submittedName>
        <fullName evidence="9">Stress-responsive transcriptional regulator</fullName>
    </submittedName>
</protein>
<dbReference type="OrthoDB" id="9815286at2"/>
<feature type="transmembrane region" description="Helical" evidence="7">
    <location>
        <begin position="35"/>
        <end position="59"/>
    </location>
</feature>
<dbReference type="InterPro" id="IPR052027">
    <property type="entry name" value="PspC"/>
</dbReference>
<evidence type="ECO:0000256" key="2">
    <source>
        <dbReference type="ARBA" id="ARBA00022475"/>
    </source>
</evidence>
<evidence type="ECO:0000313" key="9">
    <source>
        <dbReference type="EMBL" id="KRN02441.1"/>
    </source>
</evidence>
<feature type="region of interest" description="Disordered" evidence="6">
    <location>
        <begin position="78"/>
        <end position="110"/>
    </location>
</feature>
<keyword evidence="10" id="KW-1185">Reference proteome</keyword>
<dbReference type="GO" id="GO:0005886">
    <property type="term" value="C:plasma membrane"/>
    <property type="evidence" value="ECO:0007669"/>
    <property type="project" value="UniProtKB-SubCell"/>
</dbReference>
<dbReference type="STRING" id="1423803.FD13_GL001894"/>
<dbReference type="InterPro" id="IPR007168">
    <property type="entry name" value="Phageshock_PspC_N"/>
</dbReference>
<keyword evidence="3 7" id="KW-0812">Transmembrane</keyword>
<name>A0A0R2DET2_9LACO</name>
<reference evidence="9 10" key="1">
    <citation type="journal article" date="2015" name="Genome Announc.">
        <title>Expanding the biotechnology potential of lactobacilli through comparative genomics of 213 strains and associated genera.</title>
        <authorList>
            <person name="Sun Z."/>
            <person name="Harris H.M."/>
            <person name="McCann A."/>
            <person name="Guo C."/>
            <person name="Argimon S."/>
            <person name="Zhang W."/>
            <person name="Yang X."/>
            <person name="Jeffery I.B."/>
            <person name="Cooney J.C."/>
            <person name="Kagawa T.F."/>
            <person name="Liu W."/>
            <person name="Song Y."/>
            <person name="Salvetti E."/>
            <person name="Wrobel A."/>
            <person name="Rasinkangas P."/>
            <person name="Parkhill J."/>
            <person name="Rea M.C."/>
            <person name="O'Sullivan O."/>
            <person name="Ritari J."/>
            <person name="Douillard F.P."/>
            <person name="Paul Ross R."/>
            <person name="Yang R."/>
            <person name="Briner A.E."/>
            <person name="Felis G.E."/>
            <person name="de Vos W.M."/>
            <person name="Barrangou R."/>
            <person name="Klaenhammer T.R."/>
            <person name="Caufield P.W."/>
            <person name="Cui Y."/>
            <person name="Zhang H."/>
            <person name="O'Toole P.W."/>
        </authorList>
    </citation>
    <scope>NUCLEOTIDE SEQUENCE [LARGE SCALE GENOMIC DNA]</scope>
    <source>
        <strain evidence="9 10">DSM 21775</strain>
    </source>
</reference>
<comment type="caution">
    <text evidence="9">The sequence shown here is derived from an EMBL/GenBank/DDBJ whole genome shotgun (WGS) entry which is preliminary data.</text>
</comment>
<evidence type="ECO:0000313" key="10">
    <source>
        <dbReference type="Proteomes" id="UP000051589"/>
    </source>
</evidence>
<evidence type="ECO:0000259" key="8">
    <source>
        <dbReference type="Pfam" id="PF04024"/>
    </source>
</evidence>
<evidence type="ECO:0000256" key="1">
    <source>
        <dbReference type="ARBA" id="ARBA00004162"/>
    </source>
</evidence>
<keyword evidence="4 7" id="KW-1133">Transmembrane helix</keyword>
<dbReference type="Proteomes" id="UP000051589">
    <property type="component" value="Unassembled WGS sequence"/>
</dbReference>
<evidence type="ECO:0000256" key="3">
    <source>
        <dbReference type="ARBA" id="ARBA00022692"/>
    </source>
</evidence>
<dbReference type="EMBL" id="AYZH01000007">
    <property type="protein sequence ID" value="KRN02441.1"/>
    <property type="molecule type" value="Genomic_DNA"/>
</dbReference>
<comment type="subcellular location">
    <subcellularLocation>
        <location evidence="1">Cell membrane</location>
        <topology evidence="1">Single-pass membrane protein</topology>
    </subcellularLocation>
</comment>
<organism evidence="9 10">
    <name type="scientific">Levilactobacillus senmaizukei DSM 21775 = NBRC 103853</name>
    <dbReference type="NCBI Taxonomy" id="1423803"/>
    <lineage>
        <taxon>Bacteria</taxon>
        <taxon>Bacillati</taxon>
        <taxon>Bacillota</taxon>
        <taxon>Bacilli</taxon>
        <taxon>Lactobacillales</taxon>
        <taxon>Lactobacillaceae</taxon>
        <taxon>Levilactobacillus</taxon>
    </lineage>
</organism>
<evidence type="ECO:0000256" key="5">
    <source>
        <dbReference type="ARBA" id="ARBA00023136"/>
    </source>
</evidence>
<dbReference type="PANTHER" id="PTHR33885:SF3">
    <property type="entry name" value="PHAGE SHOCK PROTEIN C"/>
    <property type="match status" value="1"/>
</dbReference>
<evidence type="ECO:0000256" key="4">
    <source>
        <dbReference type="ARBA" id="ARBA00022989"/>
    </source>
</evidence>
<feature type="domain" description="Phage shock protein PspC N-terminal" evidence="8">
    <location>
        <begin position="5"/>
        <end position="65"/>
    </location>
</feature>
<dbReference type="RefSeq" id="WP_061776262.1">
    <property type="nucleotide sequence ID" value="NZ_AYZH01000007.1"/>
</dbReference>
<proteinExistence type="predicted"/>
<keyword evidence="2" id="KW-1003">Cell membrane</keyword>
<evidence type="ECO:0000256" key="7">
    <source>
        <dbReference type="SAM" id="Phobius"/>
    </source>
</evidence>
<dbReference type="AlphaFoldDB" id="A0A0R2DET2"/>
<gene>
    <name evidence="9" type="ORF">FD13_GL001894</name>
</gene>
<feature type="transmembrane region" description="Helical" evidence="7">
    <location>
        <begin position="12"/>
        <end position="29"/>
    </location>
</feature>
<dbReference type="Pfam" id="PF04024">
    <property type="entry name" value="PspC"/>
    <property type="match status" value="1"/>
</dbReference>
<evidence type="ECO:0000256" key="6">
    <source>
        <dbReference type="SAM" id="MobiDB-lite"/>
    </source>
</evidence>
<accession>A0A0R2DET2</accession>
<feature type="compositionally biased region" description="Basic and acidic residues" evidence="6">
    <location>
        <begin position="84"/>
        <end position="110"/>
    </location>
</feature>